<evidence type="ECO:0000313" key="1">
    <source>
        <dbReference type="EMBL" id="JAS48200.1"/>
    </source>
</evidence>
<sequence>TWLLNGKKVDESLIRSFTEQQPSSVTAQLTLQLTEEHVDSLELTCLATIPKFLGNSIHPSEYADHKSESVTVDVVLIQQKASTSAQNMSDADSLSTTPTALWTCLLIPVFWANH</sequence>
<organism evidence="1">
    <name type="scientific">Cuerna arida</name>
    <dbReference type="NCBI Taxonomy" id="1464854"/>
    <lineage>
        <taxon>Eukaryota</taxon>
        <taxon>Metazoa</taxon>
        <taxon>Ecdysozoa</taxon>
        <taxon>Arthropoda</taxon>
        <taxon>Hexapoda</taxon>
        <taxon>Insecta</taxon>
        <taxon>Pterygota</taxon>
        <taxon>Neoptera</taxon>
        <taxon>Paraneoptera</taxon>
        <taxon>Hemiptera</taxon>
        <taxon>Auchenorrhyncha</taxon>
        <taxon>Membracoidea</taxon>
        <taxon>Cicadellidae</taxon>
        <taxon>Cicadellinae</taxon>
        <taxon>Proconiini</taxon>
        <taxon>Cuerna</taxon>
    </lineage>
</organism>
<dbReference type="AlphaFoldDB" id="A0A1B6FDC6"/>
<accession>A0A1B6FDC6</accession>
<reference evidence="1" key="1">
    <citation type="submission" date="2015-11" db="EMBL/GenBank/DDBJ databases">
        <title>De novo transcriptome assembly of four potential Pierce s Disease insect vectors from Arizona vineyards.</title>
        <authorList>
            <person name="Tassone E.E."/>
        </authorList>
    </citation>
    <scope>NUCLEOTIDE SEQUENCE</scope>
</reference>
<proteinExistence type="predicted"/>
<dbReference type="EMBL" id="GECZ01021569">
    <property type="protein sequence ID" value="JAS48200.1"/>
    <property type="molecule type" value="Transcribed_RNA"/>
</dbReference>
<protein>
    <submittedName>
        <fullName evidence="1">Uncharacterized protein</fullName>
    </submittedName>
</protein>
<name>A0A1B6FDC6_9HEMI</name>
<feature type="non-terminal residue" evidence="1">
    <location>
        <position position="1"/>
    </location>
</feature>
<gene>
    <name evidence="1" type="ORF">g.7002</name>
</gene>